<evidence type="ECO:0000259" key="4">
    <source>
        <dbReference type="PROSITE" id="PS50949"/>
    </source>
</evidence>
<dbReference type="InterPro" id="IPR036388">
    <property type="entry name" value="WH-like_DNA-bd_sf"/>
</dbReference>
<dbReference type="InterPro" id="IPR028978">
    <property type="entry name" value="Chorismate_lyase_/UTRA_dom_sf"/>
</dbReference>
<keyword evidence="6" id="KW-1185">Reference proteome</keyword>
<gene>
    <name evidence="5" type="ORF">H9L01_04370</name>
</gene>
<evidence type="ECO:0000256" key="3">
    <source>
        <dbReference type="ARBA" id="ARBA00023163"/>
    </source>
</evidence>
<reference evidence="5 6" key="1">
    <citation type="submission" date="2020-08" db="EMBL/GenBank/DDBJ databases">
        <title>Genome sequence of Erysipelothrix inopinata DSM 15511T.</title>
        <authorList>
            <person name="Hyun D.-W."/>
            <person name="Bae J.-W."/>
        </authorList>
    </citation>
    <scope>NUCLEOTIDE SEQUENCE [LARGE SCALE GENOMIC DNA]</scope>
    <source>
        <strain evidence="5 6">DSM 15511</strain>
    </source>
</reference>
<dbReference type="GO" id="GO:0045892">
    <property type="term" value="P:negative regulation of DNA-templated transcription"/>
    <property type="evidence" value="ECO:0007669"/>
    <property type="project" value="TreeGrafter"/>
</dbReference>
<evidence type="ECO:0000313" key="6">
    <source>
        <dbReference type="Proteomes" id="UP000515928"/>
    </source>
</evidence>
<proteinExistence type="predicted"/>
<dbReference type="PROSITE" id="PS50949">
    <property type="entry name" value="HTH_GNTR"/>
    <property type="match status" value="1"/>
</dbReference>
<accession>A0A7G9S169</accession>
<dbReference type="RefSeq" id="WP_187534793.1">
    <property type="nucleotide sequence ID" value="NZ_CBCSHU010000003.1"/>
</dbReference>
<dbReference type="PANTHER" id="PTHR44846:SF1">
    <property type="entry name" value="MANNOSYL-D-GLYCERATE TRANSPORT_METABOLISM SYSTEM REPRESSOR MNGR-RELATED"/>
    <property type="match status" value="1"/>
</dbReference>
<dbReference type="SMART" id="SM00866">
    <property type="entry name" value="UTRA"/>
    <property type="match status" value="1"/>
</dbReference>
<dbReference type="InterPro" id="IPR036390">
    <property type="entry name" value="WH_DNA-bd_sf"/>
</dbReference>
<dbReference type="InterPro" id="IPR050679">
    <property type="entry name" value="Bact_HTH_transcr_reg"/>
</dbReference>
<dbReference type="Gene3D" id="3.40.1410.10">
    <property type="entry name" value="Chorismate lyase-like"/>
    <property type="match status" value="1"/>
</dbReference>
<dbReference type="SUPFAM" id="SSF46785">
    <property type="entry name" value="Winged helix' DNA-binding domain"/>
    <property type="match status" value="1"/>
</dbReference>
<organism evidence="5 6">
    <name type="scientific">Erysipelothrix inopinata</name>
    <dbReference type="NCBI Taxonomy" id="225084"/>
    <lineage>
        <taxon>Bacteria</taxon>
        <taxon>Bacillati</taxon>
        <taxon>Bacillota</taxon>
        <taxon>Erysipelotrichia</taxon>
        <taxon>Erysipelotrichales</taxon>
        <taxon>Erysipelotrichaceae</taxon>
        <taxon>Erysipelothrix</taxon>
    </lineage>
</organism>
<name>A0A7G9S169_9FIRM</name>
<keyword evidence="3" id="KW-0804">Transcription</keyword>
<keyword evidence="2" id="KW-0238">DNA-binding</keyword>
<dbReference type="Pfam" id="PF00392">
    <property type="entry name" value="GntR"/>
    <property type="match status" value="1"/>
</dbReference>
<evidence type="ECO:0000256" key="2">
    <source>
        <dbReference type="ARBA" id="ARBA00023125"/>
    </source>
</evidence>
<dbReference type="PANTHER" id="PTHR44846">
    <property type="entry name" value="MANNOSYL-D-GLYCERATE TRANSPORT/METABOLISM SYSTEM REPRESSOR MNGR-RELATED"/>
    <property type="match status" value="1"/>
</dbReference>
<dbReference type="Gene3D" id="1.10.10.10">
    <property type="entry name" value="Winged helix-like DNA-binding domain superfamily/Winged helix DNA-binding domain"/>
    <property type="match status" value="1"/>
</dbReference>
<evidence type="ECO:0000256" key="1">
    <source>
        <dbReference type="ARBA" id="ARBA00023015"/>
    </source>
</evidence>
<dbReference type="AlphaFoldDB" id="A0A7G9S169"/>
<keyword evidence="1" id="KW-0805">Transcription regulation</keyword>
<dbReference type="SUPFAM" id="SSF64288">
    <property type="entry name" value="Chorismate lyase-like"/>
    <property type="match status" value="1"/>
</dbReference>
<dbReference type="InterPro" id="IPR011663">
    <property type="entry name" value="UTRA"/>
</dbReference>
<dbReference type="Proteomes" id="UP000515928">
    <property type="component" value="Chromosome"/>
</dbReference>
<evidence type="ECO:0000313" key="5">
    <source>
        <dbReference type="EMBL" id="QNN61594.1"/>
    </source>
</evidence>
<dbReference type="GO" id="GO:0003700">
    <property type="term" value="F:DNA-binding transcription factor activity"/>
    <property type="evidence" value="ECO:0007669"/>
    <property type="project" value="InterPro"/>
</dbReference>
<dbReference type="CDD" id="cd07377">
    <property type="entry name" value="WHTH_GntR"/>
    <property type="match status" value="1"/>
</dbReference>
<protein>
    <submittedName>
        <fullName evidence="5">GntR family transcriptional regulator</fullName>
    </submittedName>
</protein>
<dbReference type="EMBL" id="CP060715">
    <property type="protein sequence ID" value="QNN61594.1"/>
    <property type="molecule type" value="Genomic_DNA"/>
</dbReference>
<feature type="domain" description="HTH gntR-type" evidence="4">
    <location>
        <begin position="3"/>
        <end position="69"/>
    </location>
</feature>
<dbReference type="InterPro" id="IPR000524">
    <property type="entry name" value="Tscrpt_reg_HTH_GntR"/>
</dbReference>
<dbReference type="SMART" id="SM00345">
    <property type="entry name" value="HTH_GNTR"/>
    <property type="match status" value="1"/>
</dbReference>
<dbReference type="GO" id="GO:0003677">
    <property type="term" value="F:DNA binding"/>
    <property type="evidence" value="ECO:0007669"/>
    <property type="project" value="UniProtKB-KW"/>
</dbReference>
<dbReference type="KEGG" id="eio:H9L01_04370"/>
<dbReference type="PRINTS" id="PR00035">
    <property type="entry name" value="HTHGNTR"/>
</dbReference>
<sequence>MAVPIYLQIKEDLINHINEAPANSPLDSERDLAILYRASRMTVRRAIDELVNEGYLYREANKGTFVANRSLHRKNSLEYDDSMDVTLLYFDVKARADVAVQKALALKNDDQIIKVTRLLSQNSHPIAVEELYFKRRDFSDKEMEIFSKAHELNEFMARGTTHYEFHAALVPVQYMKMLKIKMNTPIIEISRMMTSKDGLSMGYGVSYYNPDTYKVEVTL</sequence>
<dbReference type="Pfam" id="PF07702">
    <property type="entry name" value="UTRA"/>
    <property type="match status" value="1"/>
</dbReference>